<gene>
    <name evidence="1" type="ORF">DC094_14570</name>
</gene>
<organism evidence="1 2">
    <name type="scientific">Pelagibaculum spongiae</name>
    <dbReference type="NCBI Taxonomy" id="2080658"/>
    <lineage>
        <taxon>Bacteria</taxon>
        <taxon>Pseudomonadati</taxon>
        <taxon>Pseudomonadota</taxon>
        <taxon>Gammaproteobacteria</taxon>
        <taxon>Oceanospirillales</taxon>
        <taxon>Pelagibaculum</taxon>
    </lineage>
</organism>
<accession>A0A2V1GRE7</accession>
<dbReference type="Proteomes" id="UP000244906">
    <property type="component" value="Unassembled WGS sequence"/>
</dbReference>
<evidence type="ECO:0000313" key="2">
    <source>
        <dbReference type="Proteomes" id="UP000244906"/>
    </source>
</evidence>
<sequence>MKHKDQYYLCSIKRYLRTGFEITLRIISVRHSRMAHQLSAAHDRDFSMLSLYAAAAMANLPLAKVKSVIAVDYFNN</sequence>
<dbReference type="EMBL" id="QDDL01000006">
    <property type="protein sequence ID" value="PVZ67658.1"/>
    <property type="molecule type" value="Genomic_DNA"/>
</dbReference>
<protein>
    <submittedName>
        <fullName evidence="1">Uncharacterized protein</fullName>
    </submittedName>
</protein>
<dbReference type="AlphaFoldDB" id="A0A2V1GRE7"/>
<keyword evidence="2" id="KW-1185">Reference proteome</keyword>
<comment type="caution">
    <text evidence="1">The sequence shown here is derived from an EMBL/GenBank/DDBJ whole genome shotgun (WGS) entry which is preliminary data.</text>
</comment>
<name>A0A2V1GRE7_9GAMM</name>
<evidence type="ECO:0000313" key="1">
    <source>
        <dbReference type="EMBL" id="PVZ67658.1"/>
    </source>
</evidence>
<reference evidence="1 2" key="1">
    <citation type="submission" date="2018-04" db="EMBL/GenBank/DDBJ databases">
        <title>Thalassorhabdus spongiae gen. nov., sp. nov., isolated from a marine sponge in South-West Iceland.</title>
        <authorList>
            <person name="Knobloch S."/>
            <person name="Daussin A."/>
            <person name="Johannsson R."/>
            <person name="Marteinsson V.T."/>
        </authorList>
    </citation>
    <scope>NUCLEOTIDE SEQUENCE [LARGE SCALE GENOMIC DNA]</scope>
    <source>
        <strain evidence="1 2">Hp12</strain>
    </source>
</reference>
<proteinExistence type="predicted"/>